<dbReference type="InterPro" id="IPR054722">
    <property type="entry name" value="PolX-like_BBD"/>
</dbReference>
<keyword evidence="3" id="KW-1185">Reference proteome</keyword>
<evidence type="ECO:0000259" key="2">
    <source>
        <dbReference type="Pfam" id="PF22936"/>
    </source>
</evidence>
<dbReference type="GeneID" id="110762575"/>
<protein>
    <submittedName>
        <fullName evidence="4">Uncharacterized protein LOC110762575</fullName>
    </submittedName>
</protein>
<proteinExistence type="predicted"/>
<dbReference type="PANTHER" id="PTHR47592">
    <property type="entry name" value="PBF68 PROTEIN"/>
    <property type="match status" value="1"/>
</dbReference>
<dbReference type="AlphaFoldDB" id="A0A6P5T1Z0"/>
<evidence type="ECO:0000313" key="3">
    <source>
        <dbReference type="Proteomes" id="UP000515124"/>
    </source>
</evidence>
<dbReference type="PANTHER" id="PTHR47592:SF27">
    <property type="entry name" value="OS08G0421700 PROTEIN"/>
    <property type="match status" value="1"/>
</dbReference>
<evidence type="ECO:0000313" key="4">
    <source>
        <dbReference type="RefSeq" id="XP_021820917.1"/>
    </source>
</evidence>
<dbReference type="RefSeq" id="XP_021820917.1">
    <property type="nucleotide sequence ID" value="XM_021965225.1"/>
</dbReference>
<sequence length="360" mass="41306">MDSQSSVPVNRVTKNPHDEKPEKFKGIDFKRWQQKMLFHLTTMNLAHVVREEAPKSGENPMSKETMMTIEAWKQFDFLCRNYILNRLDDTLYDIYSSYNSAKEVWELLEKKYKTEDDGAKKFVIGKFLKYAMVDSKTVIKQVEELQILIHDLLAEGCSINEHFQVGAIIEKLPPSWKDFKIYLKHKRREMSMEDMILRLKVEEDHRKGDKGEVPVMEAKANVVETSKPKFQKNKGKKVAKNYANPHAPKVSETNMVPDTKDWWVDTGATRHICGDRNLFTDYKQNSGGEKLYMGNASVSAIEGKGSVLLKFTFGKVLTLLDVLHVPEIRKNLVSGPILSKNVGVFFRRKAHLGLLILGPS</sequence>
<reference evidence="4" key="1">
    <citation type="submission" date="2025-08" db="UniProtKB">
        <authorList>
            <consortium name="RefSeq"/>
        </authorList>
    </citation>
    <scope>IDENTIFICATION</scope>
</reference>
<evidence type="ECO:0000256" key="1">
    <source>
        <dbReference type="SAM" id="MobiDB-lite"/>
    </source>
</evidence>
<accession>A0A6P5T1Z0</accession>
<gene>
    <name evidence="4" type="primary">LOC110762575</name>
</gene>
<organism evidence="3 4">
    <name type="scientific">Prunus avium</name>
    <name type="common">Cherry</name>
    <name type="synonym">Cerasus avium</name>
    <dbReference type="NCBI Taxonomy" id="42229"/>
    <lineage>
        <taxon>Eukaryota</taxon>
        <taxon>Viridiplantae</taxon>
        <taxon>Streptophyta</taxon>
        <taxon>Embryophyta</taxon>
        <taxon>Tracheophyta</taxon>
        <taxon>Spermatophyta</taxon>
        <taxon>Magnoliopsida</taxon>
        <taxon>eudicotyledons</taxon>
        <taxon>Gunneridae</taxon>
        <taxon>Pentapetalae</taxon>
        <taxon>rosids</taxon>
        <taxon>fabids</taxon>
        <taxon>Rosales</taxon>
        <taxon>Rosaceae</taxon>
        <taxon>Amygdaloideae</taxon>
        <taxon>Amygdaleae</taxon>
        <taxon>Prunus</taxon>
    </lineage>
</organism>
<feature type="domain" description="Retrovirus-related Pol polyprotein from transposon TNT 1-94-like beta-barrel" evidence="2">
    <location>
        <begin position="262"/>
        <end position="340"/>
    </location>
</feature>
<dbReference type="Pfam" id="PF22936">
    <property type="entry name" value="Pol_BBD"/>
    <property type="match status" value="1"/>
</dbReference>
<feature type="region of interest" description="Disordered" evidence="1">
    <location>
        <begin position="1"/>
        <end position="23"/>
    </location>
</feature>
<dbReference type="KEGG" id="pavi:110762575"/>
<dbReference type="Pfam" id="PF14223">
    <property type="entry name" value="Retrotran_gag_2"/>
    <property type="match status" value="1"/>
</dbReference>
<dbReference type="Proteomes" id="UP000515124">
    <property type="component" value="Unplaced"/>
</dbReference>
<name>A0A6P5T1Z0_PRUAV</name>